<dbReference type="GO" id="GO:0003700">
    <property type="term" value="F:DNA-binding transcription factor activity"/>
    <property type="evidence" value="ECO:0007669"/>
    <property type="project" value="InterPro"/>
</dbReference>
<gene>
    <name evidence="12" type="ORF">KIW84_066143</name>
</gene>
<evidence type="ECO:0000259" key="10">
    <source>
        <dbReference type="PROSITE" id="PS50217"/>
    </source>
</evidence>
<evidence type="ECO:0000256" key="5">
    <source>
        <dbReference type="ARBA" id="ARBA00023159"/>
    </source>
</evidence>
<dbReference type="PROSITE" id="PS51806">
    <property type="entry name" value="DOG1"/>
    <property type="match status" value="1"/>
</dbReference>
<dbReference type="InterPro" id="IPR025422">
    <property type="entry name" value="TGA_domain"/>
</dbReference>
<keyword evidence="4" id="KW-0238">DNA-binding</keyword>
<accession>A0A9D4WHB4</accession>
<dbReference type="FunFam" id="1.20.5.170:FF:000019">
    <property type="entry name" value="BZIP family transcription factor"/>
    <property type="match status" value="1"/>
</dbReference>
<dbReference type="AlphaFoldDB" id="A0A9D4WHB4"/>
<dbReference type="GO" id="GO:0005634">
    <property type="term" value="C:nucleus"/>
    <property type="evidence" value="ECO:0007669"/>
    <property type="project" value="UniProtKB-SubCell"/>
</dbReference>
<comment type="subcellular location">
    <subcellularLocation>
        <location evidence="1">Nucleus</location>
    </subcellularLocation>
</comment>
<dbReference type="Proteomes" id="UP001058974">
    <property type="component" value="Chromosome 6"/>
</dbReference>
<feature type="domain" description="BZIP" evidence="10">
    <location>
        <begin position="140"/>
        <end position="184"/>
    </location>
</feature>
<keyword evidence="6" id="KW-0804">Transcription</keyword>
<evidence type="ECO:0000256" key="6">
    <source>
        <dbReference type="ARBA" id="ARBA00023163"/>
    </source>
</evidence>
<keyword evidence="7" id="KW-0539">Nucleus</keyword>
<keyword evidence="5" id="KW-0010">Activator</keyword>
<protein>
    <submittedName>
        <fullName evidence="12">Uncharacterized protein</fullName>
    </submittedName>
</protein>
<dbReference type="PROSITE" id="PS00036">
    <property type="entry name" value="BZIP_BASIC"/>
    <property type="match status" value="1"/>
</dbReference>
<dbReference type="GO" id="GO:0000976">
    <property type="term" value="F:transcription cis-regulatory region binding"/>
    <property type="evidence" value="ECO:0007669"/>
    <property type="project" value="UniProtKB-ARBA"/>
</dbReference>
<proteinExistence type="inferred from homology"/>
<evidence type="ECO:0000256" key="3">
    <source>
        <dbReference type="ARBA" id="ARBA00023015"/>
    </source>
</evidence>
<dbReference type="SMART" id="SM00338">
    <property type="entry name" value="BRLZ"/>
    <property type="match status" value="1"/>
</dbReference>
<evidence type="ECO:0000256" key="9">
    <source>
        <dbReference type="SAM" id="MobiDB-lite"/>
    </source>
</evidence>
<dbReference type="Gramene" id="Psat06G0614300-T1">
    <property type="protein sequence ID" value="KAI5401552.1"/>
    <property type="gene ID" value="KIW84_066143"/>
</dbReference>
<evidence type="ECO:0000256" key="1">
    <source>
        <dbReference type="ARBA" id="ARBA00004123"/>
    </source>
</evidence>
<dbReference type="Gramene" id="Psat6g229520.1">
    <property type="protein sequence ID" value="Psat6g229520.1.cds"/>
    <property type="gene ID" value="Psat6g229520"/>
</dbReference>
<evidence type="ECO:0000256" key="2">
    <source>
        <dbReference type="ARBA" id="ARBA00007163"/>
    </source>
</evidence>
<dbReference type="PANTHER" id="PTHR45693:SF1">
    <property type="entry name" value="TRANSCRIPTION FACTOR PERIANTHIA"/>
    <property type="match status" value="1"/>
</dbReference>
<sequence>MQRLNATTESSSPLYSHSSFLLRGDESNLNPTRFFDPHLSFQQHYAVDLSSMFGAKSNNVAVAASNLQYGTFNTNFGSASSSGMGDNTQKTEETSTEDIDADDKNNQCFSAVSWCNGVENEALVVVDSKDQCRNKEKSEEQKNLRRLVQNREAARKSRLRKKAYVQQLESSRLKLAQIEQELQQVHQQSVFVATGVAADHGHSVVGNSNSGALAFDMDYARWVDEHQRLINGIRSALNSQMGDNELHLLVDGVITHYDELYRLKRVGAKADVFHILSGLWITPAERCFMWLGGHRSSELLKIVRNHIDPLTDQQLMGIYNLQHSSQQAEDALSQGMEALQQSLSETLSSTTNGSGNVAEYMGQMAIAMAKLATLETFIHQADLLRQQTLQQLRRILTAHQAARALLVINDYILRIRALNSLWLACPKE</sequence>
<evidence type="ECO:0000256" key="4">
    <source>
        <dbReference type="ARBA" id="ARBA00023125"/>
    </source>
</evidence>
<feature type="compositionally biased region" description="Polar residues" evidence="9">
    <location>
        <begin position="78"/>
        <end position="88"/>
    </location>
</feature>
<name>A0A9D4WHB4_PEA</name>
<feature type="coiled-coil region" evidence="8">
    <location>
        <begin position="137"/>
        <end position="188"/>
    </location>
</feature>
<evidence type="ECO:0000313" key="13">
    <source>
        <dbReference type="Proteomes" id="UP001058974"/>
    </source>
</evidence>
<evidence type="ECO:0000256" key="8">
    <source>
        <dbReference type="SAM" id="Coils"/>
    </source>
</evidence>
<reference evidence="12 13" key="1">
    <citation type="journal article" date="2022" name="Nat. Genet.">
        <title>Improved pea reference genome and pan-genome highlight genomic features and evolutionary characteristics.</title>
        <authorList>
            <person name="Yang T."/>
            <person name="Liu R."/>
            <person name="Luo Y."/>
            <person name="Hu S."/>
            <person name="Wang D."/>
            <person name="Wang C."/>
            <person name="Pandey M.K."/>
            <person name="Ge S."/>
            <person name="Xu Q."/>
            <person name="Li N."/>
            <person name="Li G."/>
            <person name="Huang Y."/>
            <person name="Saxena R.K."/>
            <person name="Ji Y."/>
            <person name="Li M."/>
            <person name="Yan X."/>
            <person name="He Y."/>
            <person name="Liu Y."/>
            <person name="Wang X."/>
            <person name="Xiang C."/>
            <person name="Varshney R.K."/>
            <person name="Ding H."/>
            <person name="Gao S."/>
            <person name="Zong X."/>
        </authorList>
    </citation>
    <scope>NUCLEOTIDE SEQUENCE [LARGE SCALE GENOMIC DNA]</scope>
    <source>
        <strain evidence="12 13">cv. Zhongwan 6</strain>
    </source>
</reference>
<keyword evidence="13" id="KW-1185">Reference proteome</keyword>
<keyword evidence="8" id="KW-0175">Coiled coil</keyword>
<feature type="domain" description="DOG1" evidence="11">
    <location>
        <begin position="212"/>
        <end position="425"/>
    </location>
</feature>
<dbReference type="SUPFAM" id="SSF57959">
    <property type="entry name" value="Leucine zipper domain"/>
    <property type="match status" value="1"/>
</dbReference>
<dbReference type="GO" id="GO:0006351">
    <property type="term" value="P:DNA-templated transcription"/>
    <property type="evidence" value="ECO:0007669"/>
    <property type="project" value="InterPro"/>
</dbReference>
<comment type="similarity">
    <text evidence="2">Belongs to the bZIP family.</text>
</comment>
<dbReference type="OrthoDB" id="2015618at2759"/>
<dbReference type="EMBL" id="JAMSHJ010000006">
    <property type="protein sequence ID" value="KAI5401552.1"/>
    <property type="molecule type" value="Genomic_DNA"/>
</dbReference>
<comment type="caution">
    <text evidence="12">The sequence shown here is derived from an EMBL/GenBank/DDBJ whole genome shotgun (WGS) entry which is preliminary data.</text>
</comment>
<evidence type="ECO:0000256" key="7">
    <source>
        <dbReference type="ARBA" id="ARBA00023242"/>
    </source>
</evidence>
<evidence type="ECO:0000313" key="12">
    <source>
        <dbReference type="EMBL" id="KAI5401552.1"/>
    </source>
</evidence>
<dbReference type="Pfam" id="PF14144">
    <property type="entry name" value="DOG1"/>
    <property type="match status" value="1"/>
</dbReference>
<dbReference type="PROSITE" id="PS50217">
    <property type="entry name" value="BZIP"/>
    <property type="match status" value="1"/>
</dbReference>
<dbReference type="InterPro" id="IPR004827">
    <property type="entry name" value="bZIP"/>
</dbReference>
<evidence type="ECO:0000259" key="11">
    <source>
        <dbReference type="PROSITE" id="PS51806"/>
    </source>
</evidence>
<dbReference type="PANTHER" id="PTHR45693">
    <property type="entry name" value="TRANSCRIPTION FACTOR TGA9"/>
    <property type="match status" value="1"/>
</dbReference>
<dbReference type="Gene3D" id="1.20.5.170">
    <property type="match status" value="1"/>
</dbReference>
<dbReference type="Pfam" id="PF00170">
    <property type="entry name" value="bZIP_1"/>
    <property type="match status" value="1"/>
</dbReference>
<dbReference type="InterPro" id="IPR046347">
    <property type="entry name" value="bZIP_sf"/>
</dbReference>
<organism evidence="12 13">
    <name type="scientific">Pisum sativum</name>
    <name type="common">Garden pea</name>
    <name type="synonym">Lathyrus oleraceus</name>
    <dbReference type="NCBI Taxonomy" id="3888"/>
    <lineage>
        <taxon>Eukaryota</taxon>
        <taxon>Viridiplantae</taxon>
        <taxon>Streptophyta</taxon>
        <taxon>Embryophyta</taxon>
        <taxon>Tracheophyta</taxon>
        <taxon>Spermatophyta</taxon>
        <taxon>Magnoliopsida</taxon>
        <taxon>eudicotyledons</taxon>
        <taxon>Gunneridae</taxon>
        <taxon>Pentapetalae</taxon>
        <taxon>rosids</taxon>
        <taxon>fabids</taxon>
        <taxon>Fabales</taxon>
        <taxon>Fabaceae</taxon>
        <taxon>Papilionoideae</taxon>
        <taxon>50 kb inversion clade</taxon>
        <taxon>NPAAA clade</taxon>
        <taxon>Hologalegina</taxon>
        <taxon>IRL clade</taxon>
        <taxon>Fabeae</taxon>
        <taxon>Lathyrus</taxon>
    </lineage>
</organism>
<keyword evidence="3" id="KW-0805">Transcription regulation</keyword>
<feature type="region of interest" description="Disordered" evidence="9">
    <location>
        <begin position="78"/>
        <end position="102"/>
    </location>
</feature>